<keyword evidence="1" id="KW-1185">Reference proteome</keyword>
<name>A0A0N5CDV9_STREA</name>
<organism evidence="1 2">
    <name type="scientific">Strongyloides papillosus</name>
    <name type="common">Intestinal threadworm</name>
    <dbReference type="NCBI Taxonomy" id="174720"/>
    <lineage>
        <taxon>Eukaryota</taxon>
        <taxon>Metazoa</taxon>
        <taxon>Ecdysozoa</taxon>
        <taxon>Nematoda</taxon>
        <taxon>Chromadorea</taxon>
        <taxon>Rhabditida</taxon>
        <taxon>Tylenchina</taxon>
        <taxon>Panagrolaimomorpha</taxon>
        <taxon>Strongyloidoidea</taxon>
        <taxon>Strongyloididae</taxon>
        <taxon>Strongyloides</taxon>
    </lineage>
</organism>
<evidence type="ECO:0000313" key="1">
    <source>
        <dbReference type="Proteomes" id="UP000046392"/>
    </source>
</evidence>
<dbReference type="Proteomes" id="UP000046392">
    <property type="component" value="Unplaced"/>
</dbReference>
<evidence type="ECO:0000313" key="2">
    <source>
        <dbReference type="WBParaSite" id="SPAL_0001605000.1"/>
    </source>
</evidence>
<accession>A0A0N5CDV9</accession>
<dbReference type="WBParaSite" id="SPAL_0001605000.1">
    <property type="protein sequence ID" value="SPAL_0001605000.1"/>
    <property type="gene ID" value="SPAL_0001605000"/>
</dbReference>
<proteinExistence type="predicted"/>
<reference evidence="2" key="1">
    <citation type="submission" date="2017-02" db="UniProtKB">
        <authorList>
            <consortium name="WormBaseParasite"/>
        </authorList>
    </citation>
    <scope>IDENTIFICATION</scope>
</reference>
<protein>
    <submittedName>
        <fullName evidence="2">Transposase</fullName>
    </submittedName>
</protein>
<sequence length="79" mass="9175">CSQLVKKKFGLTFGGQVIIVQDNRYDEKALIHTESFRKAMFQKRRGIVFHKGQQLLRSLLSAAYHHNYCGPFGFSNYHL</sequence>
<dbReference type="AlphaFoldDB" id="A0A0N5CDV9"/>